<dbReference type="AlphaFoldDB" id="A0A310S653"/>
<gene>
    <name evidence="1" type="ORF">WN48_11267</name>
</gene>
<evidence type="ECO:0000313" key="2">
    <source>
        <dbReference type="Proteomes" id="UP000250275"/>
    </source>
</evidence>
<evidence type="ECO:0000313" key="1">
    <source>
        <dbReference type="EMBL" id="OAD46885.1"/>
    </source>
</evidence>
<dbReference type="OrthoDB" id="7669464at2759"/>
<reference evidence="1 2" key="1">
    <citation type="submission" date="2015-07" db="EMBL/GenBank/DDBJ databases">
        <title>The genome of Eufriesea mexicana.</title>
        <authorList>
            <person name="Pan H."/>
            <person name="Kapheim K."/>
        </authorList>
    </citation>
    <scope>NUCLEOTIDE SEQUENCE [LARGE SCALE GENOMIC DNA]</scope>
    <source>
        <strain evidence="1">0111107269</strain>
        <tissue evidence="1">Whole body</tissue>
    </source>
</reference>
<protein>
    <submittedName>
        <fullName evidence="1">Uncharacterized protein</fullName>
    </submittedName>
</protein>
<dbReference type="EMBL" id="KQ850207">
    <property type="protein sequence ID" value="OAD46885.1"/>
    <property type="molecule type" value="Genomic_DNA"/>
</dbReference>
<dbReference type="Proteomes" id="UP000250275">
    <property type="component" value="Unassembled WGS sequence"/>
</dbReference>
<keyword evidence="2" id="KW-1185">Reference proteome</keyword>
<accession>A0A310S653</accession>
<name>A0A310S653_9HYME</name>
<organism evidence="1 2">
    <name type="scientific">Eufriesea mexicana</name>
    <dbReference type="NCBI Taxonomy" id="516756"/>
    <lineage>
        <taxon>Eukaryota</taxon>
        <taxon>Metazoa</taxon>
        <taxon>Ecdysozoa</taxon>
        <taxon>Arthropoda</taxon>
        <taxon>Hexapoda</taxon>
        <taxon>Insecta</taxon>
        <taxon>Pterygota</taxon>
        <taxon>Neoptera</taxon>
        <taxon>Endopterygota</taxon>
        <taxon>Hymenoptera</taxon>
        <taxon>Apocrita</taxon>
        <taxon>Aculeata</taxon>
        <taxon>Apoidea</taxon>
        <taxon>Anthophila</taxon>
        <taxon>Apidae</taxon>
        <taxon>Eufriesea</taxon>
    </lineage>
</organism>
<sequence>MLKENEVIALKNKEEIFVGKMYNNGLYTSREEQKAGREAQKVGESMYGEYERVVQESIGNEIKE</sequence>
<proteinExistence type="predicted"/>